<dbReference type="RefSeq" id="XP_029229678.1">
    <property type="nucleotide sequence ID" value="XM_029370154.1"/>
</dbReference>
<dbReference type="SUPFAM" id="SSF57845">
    <property type="entry name" value="B-box zinc-binding domain"/>
    <property type="match status" value="1"/>
</dbReference>
<keyword evidence="3" id="KW-0328">Glycosyltransferase</keyword>
<dbReference type="Proteomes" id="UP000284403">
    <property type="component" value="Unassembled WGS sequence"/>
</dbReference>
<keyword evidence="3" id="KW-0808">Transferase</keyword>
<gene>
    <name evidence="3" type="ORF">Tco025E_03234</name>
</gene>
<sequence>MSSVWKVLVRLHNVVNIPRDVCAGAEVDDARVFSVVARAVSGGGVLLTDCPELLAEFTARDIAQTSARDVLEVKLDARGERCAAEWSTPATTLGLVLLVQERQPTSVRVVGASAANLVVDVADVVQRRKLVTHVVGTAMGQVGVSLAVAPSDIAGYQRRLTEFLTQHNPGGLQLVDGVVRSIPEVDTFTKLYKKYGLVDYERRVQDFFRVYGREHAAQVPSLLREWGNHEEELLHSLVLDNGPEPDTIDLQTRLAAFLKAHNVNAATPEVARAVRAFGETPHKLFESLTLSYGPEPDPRGYLFPPTQYESTRDPGQPHQRRLAPAASAPAAETKGSPHRGILSSGAAQRQVEEAPLPQRQTSPVIVSVSHAGPTVAADTAPDAGRNYAGSNEESRTSLNYGSGGEASWDAFCAALRSHGQQPSDVYYMSNAAFNATVEDMGYTKPEREALSHRWQQRLRAAVREENLTPGDPYYGAARNELLNLVGLQELNLEVVTMTTVSNSNHASCFANRLLTAHQHATERLAIVGEYHRLRDMVVRGVGGGVVGDPTSRENPCAVFCRRPFQDWNSRQATTVLVCDVVIGRPFVCPPEAKMARAATAEFLREWDCCVFHCAGGGQAVAVYDPKQVLPRYMVQCHVDVTLTPCSAHPSRAVEYYVVEENTFVCSRCVVLGAYRHKEVLAIEDAAVQARARLLDYRRDVHQLLAEFETRETDLGRELNDLRTAPRRLEAEREVERIRREAEERVAAILRALEQADAEQRSDLQLRQECVLRAKAAAGALDETLTEALQHDRPLQLVAALQRVPAEEELHYLRSELRRSCGKLIDADGRAKVHAPYALVAREAEENDAGLKKSTHLGANGHHNRSYAGSGSAVLPSRLTEPQPSPVKATTNSLYAKYLAIASGAGSGEEEAGTRKELRPQSTTSNANANKKSSSERSGVVRAMSASPGDLIRRAKEDVTKGWALYRQGDPEGARRVWNDVHERQVDSAVGARAQAYIAEALDRDYEAAAAWYDVSLQRDPSDAMTLYNYGVLLETLLGRREEARMLFERAHALGDGAAGRRAQQLRVSLGEV</sequence>
<dbReference type="Gene3D" id="1.25.40.10">
    <property type="entry name" value="Tetratricopeptide repeat domain"/>
    <property type="match status" value="1"/>
</dbReference>
<evidence type="ECO:0000313" key="3">
    <source>
        <dbReference type="EMBL" id="RNF21904.1"/>
    </source>
</evidence>
<accession>A0A422PVY7</accession>
<dbReference type="GeneID" id="40316845"/>
<organism evidence="3 4">
    <name type="scientific">Trypanosoma conorhini</name>
    <dbReference type="NCBI Taxonomy" id="83891"/>
    <lineage>
        <taxon>Eukaryota</taxon>
        <taxon>Discoba</taxon>
        <taxon>Euglenozoa</taxon>
        <taxon>Kinetoplastea</taxon>
        <taxon>Metakinetoplastina</taxon>
        <taxon>Trypanosomatida</taxon>
        <taxon>Trypanosomatidae</taxon>
        <taxon>Trypanosoma</taxon>
    </lineage>
</organism>
<name>A0A422PVY7_9TRYP</name>
<protein>
    <submittedName>
        <fullName evidence="3">Poly [ADP-ribose] polymerase</fullName>
        <ecNumber evidence="3">2.4.2.30</ecNumber>
    </submittedName>
</protein>
<feature type="region of interest" description="Disordered" evidence="2">
    <location>
        <begin position="852"/>
        <end position="887"/>
    </location>
</feature>
<dbReference type="AlphaFoldDB" id="A0A422PVY7"/>
<feature type="coiled-coil region" evidence="1">
    <location>
        <begin position="727"/>
        <end position="758"/>
    </location>
</feature>
<feature type="compositionally biased region" description="Low complexity" evidence="2">
    <location>
        <begin position="921"/>
        <end position="931"/>
    </location>
</feature>
<dbReference type="GO" id="GO:0003950">
    <property type="term" value="F:NAD+ poly-ADP-ribosyltransferase activity"/>
    <property type="evidence" value="ECO:0007669"/>
    <property type="project" value="UniProtKB-EC"/>
</dbReference>
<proteinExistence type="predicted"/>
<feature type="compositionally biased region" description="Polar residues" evidence="2">
    <location>
        <begin position="388"/>
        <end position="400"/>
    </location>
</feature>
<dbReference type="EMBL" id="MKKU01000147">
    <property type="protein sequence ID" value="RNF21904.1"/>
    <property type="molecule type" value="Genomic_DNA"/>
</dbReference>
<evidence type="ECO:0000313" key="4">
    <source>
        <dbReference type="Proteomes" id="UP000284403"/>
    </source>
</evidence>
<comment type="caution">
    <text evidence="3">The sequence shown here is derived from an EMBL/GenBank/DDBJ whole genome shotgun (WGS) entry which is preliminary data.</text>
</comment>
<evidence type="ECO:0000256" key="2">
    <source>
        <dbReference type="SAM" id="MobiDB-lite"/>
    </source>
</evidence>
<dbReference type="InterPro" id="IPR011990">
    <property type="entry name" value="TPR-like_helical_dom_sf"/>
</dbReference>
<dbReference type="SUPFAM" id="SSF48452">
    <property type="entry name" value="TPR-like"/>
    <property type="match status" value="1"/>
</dbReference>
<reference evidence="3 4" key="1">
    <citation type="journal article" date="2018" name="BMC Genomics">
        <title>Genomic comparison of Trypanosoma conorhini and Trypanosoma rangeli to Trypanosoma cruzi strains of high and low virulence.</title>
        <authorList>
            <person name="Bradwell K.R."/>
            <person name="Koparde V.N."/>
            <person name="Matveyev A.V."/>
            <person name="Serrano M.G."/>
            <person name="Alves J.M."/>
            <person name="Parikh H."/>
            <person name="Huang B."/>
            <person name="Lee V."/>
            <person name="Espinosa-Alvarez O."/>
            <person name="Ortiz P.A."/>
            <person name="Costa-Martins A.G."/>
            <person name="Teixeira M.M."/>
            <person name="Buck G.A."/>
        </authorList>
    </citation>
    <scope>NUCLEOTIDE SEQUENCE [LARGE SCALE GENOMIC DNA]</scope>
    <source>
        <strain evidence="3 4">025E</strain>
    </source>
</reference>
<keyword evidence="1" id="KW-0175">Coiled coil</keyword>
<feature type="region of interest" description="Disordered" evidence="2">
    <location>
        <begin position="295"/>
        <end position="400"/>
    </location>
</feature>
<keyword evidence="4" id="KW-1185">Reference proteome</keyword>
<evidence type="ECO:0000256" key="1">
    <source>
        <dbReference type="SAM" id="Coils"/>
    </source>
</evidence>
<feature type="region of interest" description="Disordered" evidence="2">
    <location>
        <begin position="905"/>
        <end position="945"/>
    </location>
</feature>
<dbReference type="Gene3D" id="3.90.228.10">
    <property type="match status" value="1"/>
</dbReference>
<dbReference type="OrthoDB" id="5800423at2759"/>
<dbReference type="EC" id="2.4.2.30" evidence="3"/>